<evidence type="ECO:0008006" key="5">
    <source>
        <dbReference type="Google" id="ProtNLM"/>
    </source>
</evidence>
<dbReference type="Proteomes" id="UP001062165">
    <property type="component" value="Chromosome"/>
</dbReference>
<keyword evidence="1" id="KW-0175">Coiled coil</keyword>
<evidence type="ECO:0000313" key="3">
    <source>
        <dbReference type="EMBL" id="UXX78767.1"/>
    </source>
</evidence>
<evidence type="ECO:0000256" key="1">
    <source>
        <dbReference type="SAM" id="Coils"/>
    </source>
</evidence>
<feature type="coiled-coil region" evidence="1">
    <location>
        <begin position="20"/>
        <end position="47"/>
    </location>
</feature>
<keyword evidence="2" id="KW-0812">Transmembrane</keyword>
<gene>
    <name evidence="3" type="ORF">N7E81_15520</name>
</gene>
<reference evidence="3" key="1">
    <citation type="submission" date="2022-10" db="EMBL/GenBank/DDBJ databases">
        <title>Comparative genomics and taxonomic characterization of three novel marine species of genus Reichenbachiella exhibiting antioxidant and polysaccharide degradation activities.</title>
        <authorList>
            <person name="Muhammad N."/>
            <person name="Lee Y.-J."/>
            <person name="Ko J."/>
            <person name="Kim S.-G."/>
        </authorList>
    </citation>
    <scope>NUCLEOTIDE SEQUENCE</scope>
    <source>
        <strain evidence="3">Wsw4-B4</strain>
    </source>
</reference>
<organism evidence="3 4">
    <name type="scientific">Reichenbachiella carrageenanivorans</name>
    <dbReference type="NCBI Taxonomy" id="2979869"/>
    <lineage>
        <taxon>Bacteria</taxon>
        <taxon>Pseudomonadati</taxon>
        <taxon>Bacteroidota</taxon>
        <taxon>Cytophagia</taxon>
        <taxon>Cytophagales</taxon>
        <taxon>Reichenbachiellaceae</taxon>
        <taxon>Reichenbachiella</taxon>
    </lineage>
</organism>
<dbReference type="RefSeq" id="WP_263050511.1">
    <property type="nucleotide sequence ID" value="NZ_CP106735.1"/>
</dbReference>
<keyword evidence="4" id="KW-1185">Reference proteome</keyword>
<dbReference type="EMBL" id="CP106735">
    <property type="protein sequence ID" value="UXX78767.1"/>
    <property type="molecule type" value="Genomic_DNA"/>
</dbReference>
<keyword evidence="2" id="KW-1133">Transmembrane helix</keyword>
<feature type="transmembrane region" description="Helical" evidence="2">
    <location>
        <begin position="80"/>
        <end position="103"/>
    </location>
</feature>
<keyword evidence="2" id="KW-0472">Membrane</keyword>
<sequence>MRENKIDEAMIINYLYGDLSTEEQEKVEKLMNENPELKLEIESLQTTRETLGVIDDKEVIPPTYVFKQSSTQVVFFQSDAFRWVASIAAGLTLLLVSAALLNFTISKTAQGIQIGFGSSVPLPDQSLNKENVKAWMTEVMDGYEATTDQKIATVKTQLSTDIKNQDQKNIALMSSMMKKHASGTGQLMQEYVAQLNSENKAIIQNFFTVSSEKQKKYVKTVMADFNEFYQNQRNYDLKLIETSLNKIQNNQDVKQLEQDQLLASLYNMVKTQSK</sequence>
<evidence type="ECO:0000313" key="4">
    <source>
        <dbReference type="Proteomes" id="UP001062165"/>
    </source>
</evidence>
<proteinExistence type="predicted"/>
<name>A0ABY6CXY1_9BACT</name>
<accession>A0ABY6CXY1</accession>
<evidence type="ECO:0000256" key="2">
    <source>
        <dbReference type="SAM" id="Phobius"/>
    </source>
</evidence>
<protein>
    <recommendedName>
        <fullName evidence="5">Zinc-finger</fullName>
    </recommendedName>
</protein>